<keyword evidence="9" id="KW-0547">Nucleotide-binding</keyword>
<evidence type="ECO:0000259" key="20">
    <source>
        <dbReference type="PROSITE" id="PS50109"/>
    </source>
</evidence>
<keyword evidence="18" id="KW-0175">Coiled coil</keyword>
<feature type="modified residue" description="4-aspartylphosphate" evidence="17">
    <location>
        <position position="714"/>
    </location>
</feature>
<dbReference type="Pfam" id="PF01627">
    <property type="entry name" value="Hpt"/>
    <property type="match status" value="1"/>
</dbReference>
<reference evidence="24" key="1">
    <citation type="submission" date="2021-11" db="EMBL/GenBank/DDBJ databases">
        <authorList>
            <person name="Rodrigo-Torres L."/>
            <person name="Arahal R. D."/>
            <person name="Lucena T."/>
        </authorList>
    </citation>
    <scope>NUCLEOTIDE SEQUENCE</scope>
    <source>
        <strain evidence="24">CECT 7929</strain>
    </source>
</reference>
<dbReference type="NCBIfam" id="NF008318">
    <property type="entry name" value="PRK11107.1"/>
    <property type="match status" value="1"/>
</dbReference>
<dbReference type="SUPFAM" id="SSF52172">
    <property type="entry name" value="CheY-like"/>
    <property type="match status" value="2"/>
</dbReference>
<evidence type="ECO:0000256" key="12">
    <source>
        <dbReference type="ARBA" id="ARBA00022840"/>
    </source>
</evidence>
<evidence type="ECO:0000256" key="16">
    <source>
        <dbReference type="PROSITE-ProRule" id="PRU00110"/>
    </source>
</evidence>
<dbReference type="Gene3D" id="3.30.565.10">
    <property type="entry name" value="Histidine kinase-like ATPase, C-terminal domain"/>
    <property type="match status" value="1"/>
</dbReference>
<feature type="modified residue" description="Phosphohistidine" evidence="16">
    <location>
        <position position="865"/>
    </location>
</feature>
<evidence type="ECO:0000256" key="3">
    <source>
        <dbReference type="ARBA" id="ARBA00012438"/>
    </source>
</evidence>
<keyword evidence="10 24" id="KW-0418">Kinase</keyword>
<dbReference type="Proteomes" id="UP000838672">
    <property type="component" value="Unassembled WGS sequence"/>
</dbReference>
<dbReference type="SMART" id="SM00388">
    <property type="entry name" value="HisKA"/>
    <property type="match status" value="1"/>
</dbReference>
<dbReference type="Gene3D" id="1.10.287.130">
    <property type="match status" value="1"/>
</dbReference>
<dbReference type="SMART" id="SM00073">
    <property type="entry name" value="HPT"/>
    <property type="match status" value="1"/>
</dbReference>
<keyword evidence="14" id="KW-0902">Two-component regulatory system</keyword>
<dbReference type="SMART" id="SM00448">
    <property type="entry name" value="REC"/>
    <property type="match status" value="1"/>
</dbReference>
<evidence type="ECO:0000256" key="7">
    <source>
        <dbReference type="ARBA" id="ARBA00022679"/>
    </source>
</evidence>
<dbReference type="Gene3D" id="6.10.340.10">
    <property type="match status" value="1"/>
</dbReference>
<evidence type="ECO:0000256" key="5">
    <source>
        <dbReference type="ARBA" id="ARBA00022519"/>
    </source>
</evidence>
<feature type="transmembrane region" description="Helical" evidence="19">
    <location>
        <begin position="175"/>
        <end position="195"/>
    </location>
</feature>
<evidence type="ECO:0000256" key="11">
    <source>
        <dbReference type="ARBA" id="ARBA00022801"/>
    </source>
</evidence>
<feature type="transmembrane region" description="Helical" evidence="19">
    <location>
        <begin position="6"/>
        <end position="31"/>
    </location>
</feature>
<dbReference type="RefSeq" id="WP_237466883.1">
    <property type="nucleotide sequence ID" value="NZ_CAKLDI010000001.1"/>
</dbReference>
<keyword evidence="12" id="KW-0067">ATP-binding</keyword>
<feature type="domain" description="HAMP" evidence="22">
    <location>
        <begin position="196"/>
        <end position="248"/>
    </location>
</feature>
<feature type="domain" description="Histidine kinase" evidence="20">
    <location>
        <begin position="295"/>
        <end position="516"/>
    </location>
</feature>
<organism evidence="24 25">
    <name type="scientific">Vibrio stylophorae</name>
    <dbReference type="NCBI Taxonomy" id="659351"/>
    <lineage>
        <taxon>Bacteria</taxon>
        <taxon>Pseudomonadati</taxon>
        <taxon>Pseudomonadota</taxon>
        <taxon>Gammaproteobacteria</taxon>
        <taxon>Vibrionales</taxon>
        <taxon>Vibrionaceae</taxon>
        <taxon>Vibrio</taxon>
    </lineage>
</organism>
<evidence type="ECO:0000259" key="22">
    <source>
        <dbReference type="PROSITE" id="PS50885"/>
    </source>
</evidence>
<evidence type="ECO:0000313" key="25">
    <source>
        <dbReference type="Proteomes" id="UP000838672"/>
    </source>
</evidence>
<dbReference type="CDD" id="cd06225">
    <property type="entry name" value="HAMP"/>
    <property type="match status" value="1"/>
</dbReference>
<keyword evidence="11" id="KW-0378">Hydrolase</keyword>
<evidence type="ECO:0000313" key="24">
    <source>
        <dbReference type="EMBL" id="CAH0534360.1"/>
    </source>
</evidence>
<comment type="caution">
    <text evidence="24">The sequence shown here is derived from an EMBL/GenBank/DDBJ whole genome shotgun (WGS) entry which is preliminary data.</text>
</comment>
<evidence type="ECO:0000256" key="8">
    <source>
        <dbReference type="ARBA" id="ARBA00022692"/>
    </source>
</evidence>
<evidence type="ECO:0000256" key="6">
    <source>
        <dbReference type="ARBA" id="ARBA00022553"/>
    </source>
</evidence>
<dbReference type="CDD" id="cd00082">
    <property type="entry name" value="HisKA"/>
    <property type="match status" value="1"/>
</dbReference>
<feature type="domain" description="Response regulatory" evidence="21">
    <location>
        <begin position="534"/>
        <end position="645"/>
    </location>
</feature>
<evidence type="ECO:0000256" key="10">
    <source>
        <dbReference type="ARBA" id="ARBA00022777"/>
    </source>
</evidence>
<evidence type="ECO:0000256" key="15">
    <source>
        <dbReference type="ARBA" id="ARBA00023136"/>
    </source>
</evidence>
<evidence type="ECO:0000256" key="19">
    <source>
        <dbReference type="SAM" id="Phobius"/>
    </source>
</evidence>
<dbReference type="CDD" id="cd16922">
    <property type="entry name" value="HATPase_EvgS-ArcB-TorS-like"/>
    <property type="match status" value="1"/>
</dbReference>
<dbReference type="InterPro" id="IPR001789">
    <property type="entry name" value="Sig_transdc_resp-reg_receiver"/>
</dbReference>
<dbReference type="CDD" id="cd00088">
    <property type="entry name" value="HPT"/>
    <property type="match status" value="1"/>
</dbReference>
<evidence type="ECO:0000256" key="14">
    <source>
        <dbReference type="ARBA" id="ARBA00023012"/>
    </source>
</evidence>
<dbReference type="EMBL" id="CAKLDI010000001">
    <property type="protein sequence ID" value="CAH0534360.1"/>
    <property type="molecule type" value="Genomic_DNA"/>
</dbReference>
<dbReference type="Pfam" id="PF02518">
    <property type="entry name" value="HATPase_c"/>
    <property type="match status" value="1"/>
</dbReference>
<dbReference type="InterPro" id="IPR036890">
    <property type="entry name" value="HATPase_C_sf"/>
</dbReference>
<evidence type="ECO:0000256" key="4">
    <source>
        <dbReference type="ARBA" id="ARBA00022475"/>
    </source>
</evidence>
<evidence type="ECO:0000256" key="18">
    <source>
        <dbReference type="SAM" id="Coils"/>
    </source>
</evidence>
<dbReference type="GO" id="GO:0004673">
    <property type="term" value="F:protein histidine kinase activity"/>
    <property type="evidence" value="ECO:0007669"/>
    <property type="project" value="UniProtKB-EC"/>
</dbReference>
<dbReference type="InterPro" id="IPR008207">
    <property type="entry name" value="Sig_transdc_His_kin_Hpt_dom"/>
</dbReference>
<evidence type="ECO:0000256" key="1">
    <source>
        <dbReference type="ARBA" id="ARBA00000085"/>
    </source>
</evidence>
<dbReference type="Pfam" id="PF09984">
    <property type="entry name" value="sCache_4"/>
    <property type="match status" value="1"/>
</dbReference>
<dbReference type="InterPro" id="IPR005467">
    <property type="entry name" value="His_kinase_dom"/>
</dbReference>
<dbReference type="InterPro" id="IPR011006">
    <property type="entry name" value="CheY-like_superfamily"/>
</dbReference>
<keyword evidence="13 19" id="KW-1133">Transmembrane helix</keyword>
<feature type="domain" description="HPt" evidence="23">
    <location>
        <begin position="823"/>
        <end position="924"/>
    </location>
</feature>
<dbReference type="SUPFAM" id="SSF55874">
    <property type="entry name" value="ATPase domain of HSP90 chaperone/DNA topoisomerase II/histidine kinase"/>
    <property type="match status" value="1"/>
</dbReference>
<evidence type="ECO:0000259" key="23">
    <source>
        <dbReference type="PROSITE" id="PS50894"/>
    </source>
</evidence>
<dbReference type="CDD" id="cd17546">
    <property type="entry name" value="REC_hyHK_CKI1_RcsC-like"/>
    <property type="match status" value="1"/>
</dbReference>
<accession>A0ABM8ZVX4</accession>
<dbReference type="SMART" id="SM00304">
    <property type="entry name" value="HAMP"/>
    <property type="match status" value="1"/>
</dbReference>
<proteinExistence type="predicted"/>
<dbReference type="InterPro" id="IPR036641">
    <property type="entry name" value="HPT_dom_sf"/>
</dbReference>
<dbReference type="PANTHER" id="PTHR45339">
    <property type="entry name" value="HYBRID SIGNAL TRANSDUCTION HISTIDINE KINASE J"/>
    <property type="match status" value="1"/>
</dbReference>
<dbReference type="SUPFAM" id="SSF47384">
    <property type="entry name" value="Homodimeric domain of signal transducing histidine kinase"/>
    <property type="match status" value="1"/>
</dbReference>
<gene>
    <name evidence="24" type="primary">barA</name>
    <name evidence="24" type="ORF">VST7929_02291</name>
</gene>
<keyword evidence="15 19" id="KW-0472">Membrane</keyword>
<dbReference type="PANTHER" id="PTHR45339:SF1">
    <property type="entry name" value="HYBRID SIGNAL TRANSDUCTION HISTIDINE KINASE J"/>
    <property type="match status" value="1"/>
</dbReference>
<dbReference type="InterPro" id="IPR019247">
    <property type="entry name" value="Histidine_kinase_BarA_N"/>
</dbReference>
<keyword evidence="7 24" id="KW-0808">Transferase</keyword>
<dbReference type="InterPro" id="IPR003660">
    <property type="entry name" value="HAMP_dom"/>
</dbReference>
<dbReference type="PROSITE" id="PS50894">
    <property type="entry name" value="HPT"/>
    <property type="match status" value="1"/>
</dbReference>
<dbReference type="Pfam" id="PF00072">
    <property type="entry name" value="Response_reg"/>
    <property type="match status" value="1"/>
</dbReference>
<dbReference type="InterPro" id="IPR036097">
    <property type="entry name" value="HisK_dim/P_sf"/>
</dbReference>
<protein>
    <recommendedName>
        <fullName evidence="3">histidine kinase</fullName>
        <ecNumber evidence="3">2.7.13.3</ecNumber>
    </recommendedName>
</protein>
<feature type="domain" description="Response regulatory" evidence="21">
    <location>
        <begin position="665"/>
        <end position="781"/>
    </location>
</feature>
<dbReference type="Pfam" id="PF00672">
    <property type="entry name" value="HAMP"/>
    <property type="match status" value="1"/>
</dbReference>
<comment type="caution">
    <text evidence="17">Lacks conserved residue(s) required for the propagation of feature annotation.</text>
</comment>
<dbReference type="SUPFAM" id="SSF47226">
    <property type="entry name" value="Histidine-containing phosphotransfer domain, HPT domain"/>
    <property type="match status" value="1"/>
</dbReference>
<keyword evidence="4" id="KW-1003">Cell membrane</keyword>
<keyword evidence="6 17" id="KW-0597">Phosphoprotein</keyword>
<feature type="coiled-coil region" evidence="18">
    <location>
        <begin position="247"/>
        <end position="285"/>
    </location>
</feature>
<sequence length="930" mass="103635">MTKYGLRARVITLTLAPTLIIGLLLSAYFTLNRYHDLENQLVETGASIVEPLAISTEYGMSANSREEVRRLLSYVHRKHSDIIRSIAVFDDDNRLFVTSNFHRNFDLLKFPDNQPIPQSLSISQHQDHLVLRAPILAEARFDQTDNQVTMAVLGYVALELDLAPLRLAQYREISVALSVLLFGLLLSGLFAYRLLKDVSRPVRHMVNVVDQIRRGHLNVRIEGKLLGELDTLKNGINAMAISLSDYHVEMQQSIDQATSDLRETLEQLEIQNVELDIAKKRAQEAARVKSEFLANMSHELRTPLNGVIGFTRQMLKTRLSPSQQDYLQTIEKSANNLLTIINDILDFSKLEAGKLVLETIPFDFYDNLDEVARLLAPSAHDKGLELTLNIDPAIPAGLVGDPLRIQQVLTNLVGNAVKFTERGNIDISVEVKAQHDDGIELQFIVKDSGIGISERQQAELFQAFRQADASISRRYGGTGLGLVITQKLVSEMGGEINMKSRLHKGSTFWFNLRLHKTDLPVSQHLDISQLQGQRILLIEPNRQAAAVLQQQLSFAGLQVTYRSTLPERMVQHDYALLCLSPGPQPPISSLLAQIQHIQMHSKHCVVSLPSTELALSEQLLNSGIDACIGKPLSPRKLYEALLSHRPQQLLSNPAPESETPKLPLRVLAVDDNPANLKLIAALLQERVEQVYRASSGRQALQLAQDHSFDLIFMDIQMPEMDGVTTLKQLRQLKRHGQTPVIAVTAHAMAGERERLLAEGMDDYLTKPIEEAILEQTLIRWGGQMDPATPSLTTLTIEQPTVPAPVRSTKVIDWPLALRQAAGKVDLAREMLSMLIDFVPQVQQEIERALKDLNTADGQALTAIIHKLHGSCAYSGAPRVKALCATLETALKSGQTLPQLEPELSELVDELKNLCKAAPEYLQQHTAQHPH</sequence>
<comment type="catalytic activity">
    <reaction evidence="1">
        <text>ATP + protein L-histidine = ADP + protein N-phospho-L-histidine.</text>
        <dbReference type="EC" id="2.7.13.3"/>
    </reaction>
</comment>
<dbReference type="PROSITE" id="PS50109">
    <property type="entry name" value="HIS_KIN"/>
    <property type="match status" value="1"/>
</dbReference>
<dbReference type="InterPro" id="IPR004358">
    <property type="entry name" value="Sig_transdc_His_kin-like_C"/>
</dbReference>
<dbReference type="InterPro" id="IPR003661">
    <property type="entry name" value="HisK_dim/P_dom"/>
</dbReference>
<evidence type="ECO:0000256" key="13">
    <source>
        <dbReference type="ARBA" id="ARBA00022989"/>
    </source>
</evidence>
<dbReference type="SMART" id="SM00387">
    <property type="entry name" value="HATPase_c"/>
    <property type="match status" value="1"/>
</dbReference>
<dbReference type="Pfam" id="PF00512">
    <property type="entry name" value="HisKA"/>
    <property type="match status" value="1"/>
</dbReference>
<keyword evidence="5" id="KW-0997">Cell inner membrane</keyword>
<evidence type="ECO:0000256" key="2">
    <source>
        <dbReference type="ARBA" id="ARBA00004429"/>
    </source>
</evidence>
<dbReference type="PRINTS" id="PR00344">
    <property type="entry name" value="BCTRLSENSOR"/>
</dbReference>
<dbReference type="EC" id="2.7.13.3" evidence="3"/>
<dbReference type="PROSITE" id="PS50110">
    <property type="entry name" value="RESPONSE_REGULATORY"/>
    <property type="match status" value="2"/>
</dbReference>
<dbReference type="SUPFAM" id="SSF158472">
    <property type="entry name" value="HAMP domain-like"/>
    <property type="match status" value="1"/>
</dbReference>
<evidence type="ECO:0000256" key="17">
    <source>
        <dbReference type="PROSITE-ProRule" id="PRU00169"/>
    </source>
</evidence>
<keyword evidence="8 19" id="KW-0812">Transmembrane</keyword>
<evidence type="ECO:0000256" key="9">
    <source>
        <dbReference type="ARBA" id="ARBA00022741"/>
    </source>
</evidence>
<keyword evidence="25" id="KW-1185">Reference proteome</keyword>
<name>A0ABM8ZVX4_9VIBR</name>
<dbReference type="InterPro" id="IPR003594">
    <property type="entry name" value="HATPase_dom"/>
</dbReference>
<comment type="subcellular location">
    <subcellularLocation>
        <location evidence="2">Cell inner membrane</location>
        <topology evidence="2">Multi-pass membrane protein</topology>
    </subcellularLocation>
</comment>
<dbReference type="Gene3D" id="3.40.50.2300">
    <property type="match status" value="2"/>
</dbReference>
<dbReference type="PROSITE" id="PS50885">
    <property type="entry name" value="HAMP"/>
    <property type="match status" value="1"/>
</dbReference>
<dbReference type="Gene3D" id="1.20.120.160">
    <property type="entry name" value="HPT domain"/>
    <property type="match status" value="1"/>
</dbReference>
<evidence type="ECO:0000259" key="21">
    <source>
        <dbReference type="PROSITE" id="PS50110"/>
    </source>
</evidence>